<dbReference type="AlphaFoldDB" id="A0AAU8DY40"/>
<protein>
    <submittedName>
        <fullName evidence="1">Uncharacterized protein</fullName>
    </submittedName>
</protein>
<accession>A0AAU8DY40</accession>
<sequence length="213" mass="24116">MIAELGTLVKTLAESLIRFTKMAQEVEKKADNLGLLKIYFLLMDVQEDGCKLLELASPNPIDYVKTASSEALGMRLKIWDAVLRRQGARLHEIKNYLDDRSDLSIIDPKARKRIAIIVGSKRGRVFSLFNLGAGLFFRTVMPIGDSPEAIGELVIKTLDLQDSETLDLTKIKLELNELGEALEEFRKLLFAFMSNEDVRRLSDQARRETRISC</sequence>
<name>A0AAU8DY40_9PSED</name>
<dbReference type="RefSeq" id="WP_339553149.1">
    <property type="nucleotide sequence ID" value="NZ_CP159258.1"/>
</dbReference>
<gene>
    <name evidence="1" type="ORF">ABVN21_14610</name>
</gene>
<proteinExistence type="predicted"/>
<evidence type="ECO:0000313" key="1">
    <source>
        <dbReference type="EMBL" id="XCG72000.1"/>
    </source>
</evidence>
<reference evidence="1" key="1">
    <citation type="submission" date="2024-06" db="EMBL/GenBank/DDBJ databases">
        <title>The Caenorhabditis elegans bacterial microbiome influences microsporidia infection through nutrient limitation and inhibiting parasite invasion.</title>
        <authorList>
            <person name="Tamim El Jarkass H."/>
            <person name="Castelblanco S."/>
            <person name="Kaur M."/>
            <person name="Wan Y.C."/>
            <person name="Ellis A.E."/>
            <person name="Sheldon R.D."/>
            <person name="Lien E.C."/>
            <person name="Burton N.O."/>
            <person name="Wright G.D."/>
            <person name="Reinke A.W."/>
        </authorList>
    </citation>
    <scope>NUCLEOTIDE SEQUENCE</scope>
    <source>
        <strain evidence="1">MYb327</strain>
    </source>
</reference>
<dbReference type="EMBL" id="CP159258">
    <property type="protein sequence ID" value="XCG72000.1"/>
    <property type="molecule type" value="Genomic_DNA"/>
</dbReference>
<organism evidence="1">
    <name type="scientific">Pseudomonas sp. MYb327</name>
    <dbReference type="NCBI Taxonomy" id="2745230"/>
    <lineage>
        <taxon>Bacteria</taxon>
        <taxon>Pseudomonadati</taxon>
        <taxon>Pseudomonadota</taxon>
        <taxon>Gammaproteobacteria</taxon>
        <taxon>Pseudomonadales</taxon>
        <taxon>Pseudomonadaceae</taxon>
        <taxon>Pseudomonas</taxon>
    </lineage>
</organism>